<protein>
    <submittedName>
        <fullName evidence="1">Uncharacterized protein</fullName>
    </submittedName>
</protein>
<evidence type="ECO:0000313" key="2">
    <source>
        <dbReference type="Proteomes" id="UP000001022"/>
    </source>
</evidence>
<sequence length="64" mass="7675">MYYPHRMKRHLQKNRVNQPLDAMQKALLAQLTDISNLDYYRLRSRIHSLSNIKKLSSNKPLHTK</sequence>
<proteinExistence type="predicted"/>
<dbReference type="Proteomes" id="UP000001022">
    <property type="component" value="Chromosome"/>
</dbReference>
<accession>Q7VMB9</accession>
<dbReference type="STRING" id="233412.HD_1070"/>
<dbReference type="AlphaFoldDB" id="Q7VMB9"/>
<name>Q7VMB9_HAEDU</name>
<organism evidence="1 2">
    <name type="scientific">Haemophilus ducreyi (strain 35000HP / ATCC 700724)</name>
    <dbReference type="NCBI Taxonomy" id="233412"/>
    <lineage>
        <taxon>Bacteria</taxon>
        <taxon>Pseudomonadati</taxon>
        <taxon>Pseudomonadota</taxon>
        <taxon>Gammaproteobacteria</taxon>
        <taxon>Pasteurellales</taxon>
        <taxon>Pasteurellaceae</taxon>
        <taxon>Haemophilus</taxon>
    </lineage>
</organism>
<dbReference type="KEGG" id="hdu:HD_1070"/>
<dbReference type="EMBL" id="AE017143">
    <property type="protein sequence ID" value="AAP95938.1"/>
    <property type="molecule type" value="Genomic_DNA"/>
</dbReference>
<dbReference type="HOGENOM" id="CLU_2861478_0_0_6"/>
<reference evidence="2" key="1">
    <citation type="submission" date="2003-06" db="EMBL/GenBank/DDBJ databases">
        <title>The complete genome sequence of Haemophilus ducreyi.</title>
        <authorList>
            <person name="Munson R.S. Jr."/>
            <person name="Ray W.C."/>
            <person name="Mahairas G."/>
            <person name="Sabo P."/>
            <person name="Mungur R."/>
            <person name="Johnson L."/>
            <person name="Nguyen D."/>
            <person name="Wang J."/>
            <person name="Forst C."/>
            <person name="Hood L."/>
        </authorList>
    </citation>
    <scope>NUCLEOTIDE SEQUENCE [LARGE SCALE GENOMIC DNA]</scope>
    <source>
        <strain evidence="2">35000HP / ATCC 700724</strain>
    </source>
</reference>
<keyword evidence="2" id="KW-1185">Reference proteome</keyword>
<gene>
    <name evidence="1" type="ordered locus">HD_1070</name>
</gene>
<evidence type="ECO:0000313" key="1">
    <source>
        <dbReference type="EMBL" id="AAP95938.1"/>
    </source>
</evidence>